<evidence type="ECO:0000256" key="1">
    <source>
        <dbReference type="SAM" id="MobiDB-lite"/>
    </source>
</evidence>
<sequence length="206" mass="21090">MSDASDRLLVEINRTGMRSLEVPDSVTVDRSFTVDLRNHGQDTHVHLHLDDALSEVARLGTDNHHVPGGSRRPVPVHVSRPDGYEPVSGRLKVAIAYGQETEYIDITVDVDEPVTVDPELSQPTGAAADGAGGGPAMAGPAGSGGPTDGGLGDRRELLRLLPAAVLGLVAVLLGGMALLPAGGPDIATGGFAVAAAVLAALYLLAT</sequence>
<name>A0A554N978_9EURY</name>
<feature type="region of interest" description="Disordered" evidence="1">
    <location>
        <begin position="63"/>
        <end position="83"/>
    </location>
</feature>
<keyword evidence="2" id="KW-1133">Transmembrane helix</keyword>
<feature type="compositionally biased region" description="Low complexity" evidence="1">
    <location>
        <begin position="119"/>
        <end position="129"/>
    </location>
</feature>
<dbReference type="EMBL" id="QMDX01000005">
    <property type="protein sequence ID" value="TSD13968.1"/>
    <property type="molecule type" value="Genomic_DNA"/>
</dbReference>
<gene>
    <name evidence="3" type="ORF">DP107_09995</name>
</gene>
<feature type="transmembrane region" description="Helical" evidence="2">
    <location>
        <begin position="160"/>
        <end position="180"/>
    </location>
</feature>
<evidence type="ECO:0000256" key="2">
    <source>
        <dbReference type="SAM" id="Phobius"/>
    </source>
</evidence>
<organism evidence="3 4">
    <name type="scientific">Haloglomus irregulare</name>
    <dbReference type="NCBI Taxonomy" id="2234134"/>
    <lineage>
        <taxon>Archaea</taxon>
        <taxon>Methanobacteriati</taxon>
        <taxon>Methanobacteriota</taxon>
        <taxon>Stenosarchaea group</taxon>
        <taxon>Halobacteria</taxon>
        <taxon>Halobacteriales</taxon>
        <taxon>Natronomonadaceae</taxon>
        <taxon>Haloglomus</taxon>
    </lineage>
</organism>
<protein>
    <submittedName>
        <fullName evidence="3">Uncharacterized protein</fullName>
    </submittedName>
</protein>
<feature type="transmembrane region" description="Helical" evidence="2">
    <location>
        <begin position="186"/>
        <end position="205"/>
    </location>
</feature>
<dbReference type="Pfam" id="PF24368">
    <property type="entry name" value="DUF7524"/>
    <property type="match status" value="1"/>
</dbReference>
<dbReference type="AlphaFoldDB" id="A0A554N978"/>
<dbReference type="OrthoDB" id="282430at2157"/>
<dbReference type="RefSeq" id="WP_144262017.1">
    <property type="nucleotide sequence ID" value="NZ_QMDX01000005.1"/>
</dbReference>
<evidence type="ECO:0000313" key="4">
    <source>
        <dbReference type="Proteomes" id="UP000319894"/>
    </source>
</evidence>
<accession>A0A554N978</accession>
<keyword evidence="2" id="KW-0812">Transmembrane</keyword>
<evidence type="ECO:0000313" key="3">
    <source>
        <dbReference type="EMBL" id="TSD13968.1"/>
    </source>
</evidence>
<dbReference type="Proteomes" id="UP000319894">
    <property type="component" value="Unassembled WGS sequence"/>
</dbReference>
<reference evidence="3 4" key="1">
    <citation type="submission" date="2018-06" db="EMBL/GenBank/DDBJ databases">
        <title>Natronomonas sp. F16-60 a new haloarchaeon isolated from a solar saltern of Isla Cristina, Huelva, Spain.</title>
        <authorList>
            <person name="Duran-Viseras A."/>
            <person name="Sanchez-Porro C."/>
            <person name="Ventosa A."/>
        </authorList>
    </citation>
    <scope>NUCLEOTIDE SEQUENCE [LARGE SCALE GENOMIC DNA]</scope>
    <source>
        <strain evidence="3 4">F16-60</strain>
    </source>
</reference>
<keyword evidence="4" id="KW-1185">Reference proteome</keyword>
<dbReference type="InterPro" id="IPR055946">
    <property type="entry name" value="DUF7524"/>
</dbReference>
<proteinExistence type="predicted"/>
<comment type="caution">
    <text evidence="3">The sequence shown here is derived from an EMBL/GenBank/DDBJ whole genome shotgun (WGS) entry which is preliminary data.</text>
</comment>
<feature type="compositionally biased region" description="Gly residues" evidence="1">
    <location>
        <begin position="130"/>
        <end position="150"/>
    </location>
</feature>
<dbReference type="InParanoid" id="A0A554N978"/>
<feature type="region of interest" description="Disordered" evidence="1">
    <location>
        <begin position="119"/>
        <end position="150"/>
    </location>
</feature>
<keyword evidence="2" id="KW-0472">Membrane</keyword>